<comment type="caution">
    <text evidence="1">The sequence shown here is derived from an EMBL/GenBank/DDBJ whole genome shotgun (WGS) entry which is preliminary data.</text>
</comment>
<accession>A0AA88MPS7</accession>
<gene>
    <name evidence="1" type="ORF">Q5P01_013052</name>
</gene>
<evidence type="ECO:0000313" key="2">
    <source>
        <dbReference type="Proteomes" id="UP001187415"/>
    </source>
</evidence>
<organism evidence="1 2">
    <name type="scientific">Channa striata</name>
    <name type="common">Snakehead murrel</name>
    <name type="synonym">Ophicephalus striatus</name>
    <dbReference type="NCBI Taxonomy" id="64152"/>
    <lineage>
        <taxon>Eukaryota</taxon>
        <taxon>Metazoa</taxon>
        <taxon>Chordata</taxon>
        <taxon>Craniata</taxon>
        <taxon>Vertebrata</taxon>
        <taxon>Euteleostomi</taxon>
        <taxon>Actinopterygii</taxon>
        <taxon>Neopterygii</taxon>
        <taxon>Teleostei</taxon>
        <taxon>Neoteleostei</taxon>
        <taxon>Acanthomorphata</taxon>
        <taxon>Anabantaria</taxon>
        <taxon>Anabantiformes</taxon>
        <taxon>Channoidei</taxon>
        <taxon>Channidae</taxon>
        <taxon>Channa</taxon>
    </lineage>
</organism>
<protein>
    <submittedName>
        <fullName evidence="1">Uncharacterized protein</fullName>
    </submittedName>
</protein>
<proteinExistence type="predicted"/>
<evidence type="ECO:0000313" key="1">
    <source>
        <dbReference type="EMBL" id="KAK2842852.1"/>
    </source>
</evidence>
<dbReference type="AlphaFoldDB" id="A0AA88MPS7"/>
<name>A0AA88MPS7_CHASR</name>
<reference evidence="1" key="1">
    <citation type="submission" date="2023-07" db="EMBL/GenBank/DDBJ databases">
        <title>Chromosome-level Genome Assembly of Striped Snakehead (Channa striata).</title>
        <authorList>
            <person name="Liu H."/>
        </authorList>
    </citation>
    <scope>NUCLEOTIDE SEQUENCE</scope>
    <source>
        <strain evidence="1">Gz</strain>
        <tissue evidence="1">Muscle</tissue>
    </source>
</reference>
<dbReference type="EMBL" id="JAUPFM010000009">
    <property type="protein sequence ID" value="KAK2842852.1"/>
    <property type="molecule type" value="Genomic_DNA"/>
</dbReference>
<dbReference type="Proteomes" id="UP001187415">
    <property type="component" value="Unassembled WGS sequence"/>
</dbReference>
<keyword evidence="2" id="KW-1185">Reference proteome</keyword>
<sequence>MTSRKIPFFEFWRSQKERAALLKRVDQLSLDPSQLKQLLGESEVRAKLQNARMASLLPPVGTEVFRRFTAASLGEIQQRLEAEANEPPKNKLVETDLPKPAVHLEAGKPLPFVYGDPPPQLLNTPLDELDPFYQSQKTFIVLGKGNTLHRFNADSSCYLLSPFSPVRTAAIKILIHSYPL</sequence>